<dbReference type="GO" id="GO:0080120">
    <property type="term" value="P:CAAX-box protein maturation"/>
    <property type="evidence" value="ECO:0007669"/>
    <property type="project" value="UniProtKB-ARBA"/>
</dbReference>
<keyword evidence="4" id="KW-1185">Reference proteome</keyword>
<accession>A0A5P9P9I8</accession>
<keyword evidence="3" id="KW-0482">Metalloprotease</keyword>
<feature type="transmembrane region" description="Helical" evidence="1">
    <location>
        <begin position="90"/>
        <end position="113"/>
    </location>
</feature>
<dbReference type="Proteomes" id="UP000326170">
    <property type="component" value="Plasmid unnamed2"/>
</dbReference>
<organism evidence="3 4">
    <name type="scientific">Natronorubrum aibiense</name>
    <dbReference type="NCBI Taxonomy" id="348826"/>
    <lineage>
        <taxon>Archaea</taxon>
        <taxon>Methanobacteriati</taxon>
        <taxon>Methanobacteriota</taxon>
        <taxon>Stenosarchaea group</taxon>
        <taxon>Halobacteria</taxon>
        <taxon>Halobacteriales</taxon>
        <taxon>Natrialbaceae</taxon>
        <taxon>Natronorubrum</taxon>
    </lineage>
</organism>
<evidence type="ECO:0000256" key="1">
    <source>
        <dbReference type="SAM" id="Phobius"/>
    </source>
</evidence>
<dbReference type="GO" id="GO:0008237">
    <property type="term" value="F:metallopeptidase activity"/>
    <property type="evidence" value="ECO:0007669"/>
    <property type="project" value="UniProtKB-KW"/>
</dbReference>
<dbReference type="InterPro" id="IPR003675">
    <property type="entry name" value="Rce1/LyrA-like_dom"/>
</dbReference>
<feature type="transmembrane region" description="Helical" evidence="1">
    <location>
        <begin position="194"/>
        <end position="212"/>
    </location>
</feature>
<dbReference type="OrthoDB" id="28575at2157"/>
<feature type="transmembrane region" description="Helical" evidence="1">
    <location>
        <begin position="158"/>
        <end position="174"/>
    </location>
</feature>
<feature type="transmembrane region" description="Helical" evidence="1">
    <location>
        <begin position="219"/>
        <end position="235"/>
    </location>
</feature>
<evidence type="ECO:0000313" key="4">
    <source>
        <dbReference type="Proteomes" id="UP000326170"/>
    </source>
</evidence>
<keyword evidence="1" id="KW-0812">Transmembrane</keyword>
<proteinExistence type="predicted"/>
<gene>
    <name evidence="3" type="ORF">GCU68_20125</name>
</gene>
<name>A0A5P9P9I8_9EURY</name>
<dbReference type="KEGG" id="nas:GCU68_20125"/>
<dbReference type="AlphaFoldDB" id="A0A5P9P9I8"/>
<keyword evidence="3" id="KW-0378">Hydrolase</keyword>
<feature type="transmembrane region" description="Helical" evidence="1">
    <location>
        <begin position="119"/>
        <end position="137"/>
    </location>
</feature>
<keyword evidence="3" id="KW-0645">Protease</keyword>
<dbReference type="RefSeq" id="WP_152944370.1">
    <property type="nucleotide sequence ID" value="NZ_CP045490.1"/>
</dbReference>
<dbReference type="GO" id="GO:0006508">
    <property type="term" value="P:proteolysis"/>
    <property type="evidence" value="ECO:0007669"/>
    <property type="project" value="UniProtKB-KW"/>
</dbReference>
<reference evidence="3 4" key="1">
    <citation type="journal article" date="2007" name="Int. J. Syst. Evol. Microbiol.">
        <title>Natronorubrum sulfidifaciens sp. nov., an extremely haloalkaliphilic archaeon isolated from Aiding salt lake in Xin-Jiang, China.</title>
        <authorList>
            <person name="Cui H.L."/>
            <person name="Tohty D."/>
            <person name="Liu H.C."/>
            <person name="Liu S.J."/>
            <person name="Oren A."/>
            <person name="Zhou P.J."/>
        </authorList>
    </citation>
    <scope>NUCLEOTIDE SEQUENCE [LARGE SCALE GENOMIC DNA]</scope>
    <source>
        <strain evidence="3 4">7-3</strain>
        <plasmid evidence="3">unnamed2</plasmid>
    </source>
</reference>
<dbReference type="EMBL" id="CP045490">
    <property type="protein sequence ID" value="QFU84811.1"/>
    <property type="molecule type" value="Genomic_DNA"/>
</dbReference>
<keyword evidence="1" id="KW-0472">Membrane</keyword>
<keyword evidence="1" id="KW-1133">Transmembrane helix</keyword>
<feature type="domain" description="CAAX prenyl protease 2/Lysostaphin resistance protein A-like" evidence="2">
    <location>
        <begin position="127"/>
        <end position="232"/>
    </location>
</feature>
<dbReference type="GO" id="GO:0004175">
    <property type="term" value="F:endopeptidase activity"/>
    <property type="evidence" value="ECO:0007669"/>
    <property type="project" value="UniProtKB-ARBA"/>
</dbReference>
<dbReference type="GeneID" id="42303368"/>
<evidence type="ECO:0000259" key="2">
    <source>
        <dbReference type="Pfam" id="PF02517"/>
    </source>
</evidence>
<evidence type="ECO:0000313" key="3">
    <source>
        <dbReference type="EMBL" id="QFU84811.1"/>
    </source>
</evidence>
<dbReference type="PANTHER" id="PTHR35797">
    <property type="entry name" value="PROTEASE-RELATED"/>
    <property type="match status" value="1"/>
</dbReference>
<sequence length="301" mass="32572">MAETTHNSGVRSWIDQHRLISFLLITYTFTWIIQGALAASGMEASWTHSILIGFGGFGPPVGAAVVLWASGGDLRKWIGQFFHWRIGIKWWLIALGLPLVILTMGVILFIALGGPIDPSSLPFPGIYLFALVWGTIWGGGQEDLGWRGFMLPLLQEKYSALVSSLLIGVAWAGWHLPLFLNATTTHGGWPLSQQLLWVVSILAGSVLWTWMYNSTGGSVLAVAVFHAGVNAMGIFHPADMEAMAPGGIPDEWLSLLAELTGAAPLVLVAILLIVVYGPDRLANRDIPGCEAVGLDSRQRDH</sequence>
<dbReference type="PANTHER" id="PTHR35797:SF1">
    <property type="entry name" value="PROTEASE"/>
    <property type="match status" value="1"/>
</dbReference>
<dbReference type="Pfam" id="PF02517">
    <property type="entry name" value="Rce1-like"/>
    <property type="match status" value="1"/>
</dbReference>
<feature type="transmembrane region" description="Helical" evidence="1">
    <location>
        <begin position="46"/>
        <end position="69"/>
    </location>
</feature>
<dbReference type="InterPro" id="IPR042150">
    <property type="entry name" value="MmRce1-like"/>
</dbReference>
<feature type="transmembrane region" description="Helical" evidence="1">
    <location>
        <begin position="255"/>
        <end position="276"/>
    </location>
</feature>
<keyword evidence="3" id="KW-0614">Plasmid</keyword>
<feature type="transmembrane region" description="Helical" evidence="1">
    <location>
        <begin position="20"/>
        <end position="40"/>
    </location>
</feature>
<geneLocation type="plasmid" evidence="3 4">
    <name>unnamed2</name>
</geneLocation>
<protein>
    <submittedName>
        <fullName evidence="3">CPBP family intramembrane metalloprotease</fullName>
    </submittedName>
</protein>